<name>A0A1H0ISZ4_HALAD</name>
<dbReference type="EMBL" id="FNIZ01000004">
    <property type="protein sequence ID" value="SDO34539.1"/>
    <property type="molecule type" value="Genomic_DNA"/>
</dbReference>
<dbReference type="Pfam" id="PF03551">
    <property type="entry name" value="PadR"/>
    <property type="match status" value="1"/>
</dbReference>
<dbReference type="InterPro" id="IPR036390">
    <property type="entry name" value="WH_DNA-bd_sf"/>
</dbReference>
<dbReference type="InterPro" id="IPR052509">
    <property type="entry name" value="Metal_resp_DNA-bind_regulator"/>
</dbReference>
<dbReference type="InterPro" id="IPR005149">
    <property type="entry name" value="Tscrpt_reg_PadR_N"/>
</dbReference>
<organism evidence="2 3">
    <name type="scientific">Halobacillus aidingensis</name>
    <dbReference type="NCBI Taxonomy" id="240303"/>
    <lineage>
        <taxon>Bacteria</taxon>
        <taxon>Bacillati</taxon>
        <taxon>Bacillota</taxon>
        <taxon>Bacilli</taxon>
        <taxon>Bacillales</taxon>
        <taxon>Bacillaceae</taxon>
        <taxon>Halobacillus</taxon>
    </lineage>
</organism>
<accession>A0A1H0ISZ4</accession>
<evidence type="ECO:0000313" key="2">
    <source>
        <dbReference type="EMBL" id="SDO34539.1"/>
    </source>
</evidence>
<gene>
    <name evidence="2" type="ORF">SAMN05421677_104178</name>
</gene>
<dbReference type="SUPFAM" id="SSF46785">
    <property type="entry name" value="Winged helix' DNA-binding domain"/>
    <property type="match status" value="1"/>
</dbReference>
<dbReference type="PANTHER" id="PTHR33169:SF25">
    <property type="entry name" value="DNA-BINDING PROTEIN YIZB-RELATED"/>
    <property type="match status" value="1"/>
</dbReference>
<keyword evidence="3" id="KW-1185">Reference proteome</keyword>
<dbReference type="AlphaFoldDB" id="A0A1H0ISZ4"/>
<dbReference type="Gene3D" id="1.10.10.10">
    <property type="entry name" value="Winged helix-like DNA-binding domain superfamily/Winged helix DNA-binding domain"/>
    <property type="match status" value="1"/>
</dbReference>
<dbReference type="InterPro" id="IPR036388">
    <property type="entry name" value="WH-like_DNA-bd_sf"/>
</dbReference>
<proteinExistence type="predicted"/>
<reference evidence="3" key="1">
    <citation type="submission" date="2016-10" db="EMBL/GenBank/DDBJ databases">
        <authorList>
            <person name="Varghese N."/>
            <person name="Submissions S."/>
        </authorList>
    </citation>
    <scope>NUCLEOTIDE SEQUENCE [LARGE SCALE GENOMIC DNA]</scope>
    <source>
        <strain evidence="3">CGMCC 1.3703</strain>
    </source>
</reference>
<protein>
    <submittedName>
        <fullName evidence="2">PadR family transcriptional regulator, regulatory protein PadR</fullName>
    </submittedName>
</protein>
<feature type="domain" description="Transcription regulator PadR N-terminal" evidence="1">
    <location>
        <begin position="25"/>
        <end position="97"/>
    </location>
</feature>
<evidence type="ECO:0000259" key="1">
    <source>
        <dbReference type="Pfam" id="PF03551"/>
    </source>
</evidence>
<evidence type="ECO:0000313" key="3">
    <source>
        <dbReference type="Proteomes" id="UP000198860"/>
    </source>
</evidence>
<sequence length="126" mass="14311">MQYRLESGETLSSSQILKGILEGCLLSIIAKGETYGYEMIEKLDHYGFTMVKEGSIYPLLLRMKKQGLVETSQKQLPSGGPKRKYYTITEGGREELEAFKLHWDAISSSVAELMKEEFHGNIDKEE</sequence>
<dbReference type="Proteomes" id="UP000198860">
    <property type="component" value="Unassembled WGS sequence"/>
</dbReference>
<dbReference type="STRING" id="240303.SAMN05421677_104178"/>
<dbReference type="PANTHER" id="PTHR33169">
    <property type="entry name" value="PADR-FAMILY TRANSCRIPTIONAL REGULATOR"/>
    <property type="match status" value="1"/>
</dbReference>